<evidence type="ECO:0000256" key="1">
    <source>
        <dbReference type="SAM" id="MobiDB-lite"/>
    </source>
</evidence>
<accession>A0AA35ZE86</accession>
<dbReference type="EMBL" id="OX465082">
    <property type="protein sequence ID" value="CAI9290975.1"/>
    <property type="molecule type" value="Genomic_DNA"/>
</dbReference>
<dbReference type="AlphaFoldDB" id="A0AA35ZE86"/>
<protein>
    <submittedName>
        <fullName evidence="2">Uncharacterized protein</fullName>
    </submittedName>
</protein>
<feature type="compositionally biased region" description="Low complexity" evidence="1">
    <location>
        <begin position="121"/>
        <end position="132"/>
    </location>
</feature>
<evidence type="ECO:0000313" key="2">
    <source>
        <dbReference type="EMBL" id="CAI9290975.1"/>
    </source>
</evidence>
<name>A0AA35ZE86_LACSI</name>
<evidence type="ECO:0000313" key="3">
    <source>
        <dbReference type="Proteomes" id="UP001177003"/>
    </source>
</evidence>
<feature type="compositionally biased region" description="Low complexity" evidence="1">
    <location>
        <begin position="148"/>
        <end position="161"/>
    </location>
</feature>
<proteinExistence type="predicted"/>
<feature type="region of interest" description="Disordered" evidence="1">
    <location>
        <begin position="120"/>
        <end position="161"/>
    </location>
</feature>
<gene>
    <name evidence="2" type="ORF">LSALG_LOCUS30141</name>
</gene>
<organism evidence="2 3">
    <name type="scientific">Lactuca saligna</name>
    <name type="common">Willowleaf lettuce</name>
    <dbReference type="NCBI Taxonomy" id="75948"/>
    <lineage>
        <taxon>Eukaryota</taxon>
        <taxon>Viridiplantae</taxon>
        <taxon>Streptophyta</taxon>
        <taxon>Embryophyta</taxon>
        <taxon>Tracheophyta</taxon>
        <taxon>Spermatophyta</taxon>
        <taxon>Magnoliopsida</taxon>
        <taxon>eudicotyledons</taxon>
        <taxon>Gunneridae</taxon>
        <taxon>Pentapetalae</taxon>
        <taxon>asterids</taxon>
        <taxon>campanulids</taxon>
        <taxon>Asterales</taxon>
        <taxon>Asteraceae</taxon>
        <taxon>Cichorioideae</taxon>
        <taxon>Cichorieae</taxon>
        <taxon>Lactucinae</taxon>
        <taxon>Lactuca</taxon>
    </lineage>
</organism>
<dbReference type="Proteomes" id="UP001177003">
    <property type="component" value="Chromosome 6"/>
</dbReference>
<reference evidence="2" key="1">
    <citation type="submission" date="2023-04" db="EMBL/GenBank/DDBJ databases">
        <authorList>
            <person name="Vijverberg K."/>
            <person name="Xiong W."/>
            <person name="Schranz E."/>
        </authorList>
    </citation>
    <scope>NUCLEOTIDE SEQUENCE</scope>
</reference>
<sequence length="253" mass="28172">MNKLEPKSKKDTQVFENMEEFLSSIKESISKIDLPNQSTVLQESLYQLISNVESNIKSELAPILELVLHLPTNVPHAVQVSEGGEKGIRGVGSSKDSEKGVVVGKVSSTQISISLPMPLRTTSTTTTTTTTTRDLTKGISINAGARGSSSSSITNKSTSNDDSINKGKAISIFLLEEEKKKQQALEIEKQNQINNIWRRRENDSSSLNKGDHNKQWCYETTKDIVSIGLNDYFQKVPIKNYNIENFEFNQLDF</sequence>
<keyword evidence="3" id="KW-1185">Reference proteome</keyword>